<keyword evidence="5" id="KW-0349">Heme</keyword>
<keyword evidence="7" id="KW-0256">Endoplasmic reticulum</keyword>
<dbReference type="EMBL" id="CAJVCH010226030">
    <property type="protein sequence ID" value="CAG7732165.1"/>
    <property type="molecule type" value="Genomic_DNA"/>
</dbReference>
<keyword evidence="9" id="KW-0560">Oxidoreductase</keyword>
<evidence type="ECO:0000256" key="7">
    <source>
        <dbReference type="ARBA" id="ARBA00022824"/>
    </source>
</evidence>
<evidence type="ECO:0000256" key="2">
    <source>
        <dbReference type="ARBA" id="ARBA00004524"/>
    </source>
</evidence>
<keyword evidence="13" id="KW-1185">Reference proteome</keyword>
<evidence type="ECO:0000256" key="11">
    <source>
        <dbReference type="ARBA" id="ARBA00023136"/>
    </source>
</evidence>
<evidence type="ECO:0000313" key="13">
    <source>
        <dbReference type="Proteomes" id="UP000708208"/>
    </source>
</evidence>
<keyword evidence="6" id="KW-0479">Metal-binding</keyword>
<evidence type="ECO:0008006" key="14">
    <source>
        <dbReference type="Google" id="ProtNLM"/>
    </source>
</evidence>
<evidence type="ECO:0000256" key="1">
    <source>
        <dbReference type="ARBA" id="ARBA00001971"/>
    </source>
</evidence>
<reference evidence="12" key="1">
    <citation type="submission" date="2021-06" db="EMBL/GenBank/DDBJ databases">
        <authorList>
            <person name="Hodson N. C."/>
            <person name="Mongue J. A."/>
            <person name="Jaron S. K."/>
        </authorList>
    </citation>
    <scope>NUCLEOTIDE SEQUENCE</scope>
</reference>
<dbReference type="GO" id="GO:0020037">
    <property type="term" value="F:heme binding"/>
    <property type="evidence" value="ECO:0007669"/>
    <property type="project" value="InterPro"/>
</dbReference>
<dbReference type="InterPro" id="IPR001128">
    <property type="entry name" value="Cyt_P450"/>
</dbReference>
<sequence>MSLQKLLSSSQTIQKGITYNLFWSWLGDGLLTSKGRKWQHRRKMLTPAFHFKILENFVVIFNEQSNVLVKVLDDKFKNAQENDICPPITRCALDIISETAMGIKLESQGKPETLYVKSVYKACEILQFRALRPWYWIDTIFNLNPMARESNSALNTLHTFTKKVIQDRKSMYNPKAKSNDDDVFWLGKRRLAFLDLLLEAQRDPGNNLSDRDIREEVDTFLFEGHDTTSASLVWTTFLLGCYPE</sequence>
<dbReference type="Pfam" id="PF00067">
    <property type="entry name" value="p450"/>
    <property type="match status" value="1"/>
</dbReference>
<comment type="similarity">
    <text evidence="4">Belongs to the cytochrome P450 family.</text>
</comment>
<protein>
    <recommendedName>
        <fullName evidence="14">Cytochrome P450</fullName>
    </recommendedName>
</protein>
<keyword evidence="10" id="KW-0408">Iron</keyword>
<comment type="cofactor">
    <cofactor evidence="1">
        <name>heme</name>
        <dbReference type="ChEBI" id="CHEBI:30413"/>
    </cofactor>
</comment>
<evidence type="ECO:0000256" key="5">
    <source>
        <dbReference type="ARBA" id="ARBA00022617"/>
    </source>
</evidence>
<keyword evidence="8" id="KW-0492">Microsome</keyword>
<name>A0A8J2K3H2_9HEXA</name>
<organism evidence="12 13">
    <name type="scientific">Allacma fusca</name>
    <dbReference type="NCBI Taxonomy" id="39272"/>
    <lineage>
        <taxon>Eukaryota</taxon>
        <taxon>Metazoa</taxon>
        <taxon>Ecdysozoa</taxon>
        <taxon>Arthropoda</taxon>
        <taxon>Hexapoda</taxon>
        <taxon>Collembola</taxon>
        <taxon>Symphypleona</taxon>
        <taxon>Sminthuridae</taxon>
        <taxon>Allacma</taxon>
    </lineage>
</organism>
<proteinExistence type="inferred from homology"/>
<dbReference type="GO" id="GO:0004497">
    <property type="term" value="F:monooxygenase activity"/>
    <property type="evidence" value="ECO:0007669"/>
    <property type="project" value="InterPro"/>
</dbReference>
<evidence type="ECO:0000256" key="6">
    <source>
        <dbReference type="ARBA" id="ARBA00022723"/>
    </source>
</evidence>
<evidence type="ECO:0000256" key="8">
    <source>
        <dbReference type="ARBA" id="ARBA00022848"/>
    </source>
</evidence>
<accession>A0A8J2K3H2</accession>
<dbReference type="GO" id="GO:0005506">
    <property type="term" value="F:iron ion binding"/>
    <property type="evidence" value="ECO:0007669"/>
    <property type="project" value="InterPro"/>
</dbReference>
<dbReference type="OrthoDB" id="1470350at2759"/>
<dbReference type="Proteomes" id="UP000708208">
    <property type="component" value="Unassembled WGS sequence"/>
</dbReference>
<comment type="caution">
    <text evidence="12">The sequence shown here is derived from an EMBL/GenBank/DDBJ whole genome shotgun (WGS) entry which is preliminary data.</text>
</comment>
<dbReference type="PANTHER" id="PTHR24291">
    <property type="entry name" value="CYTOCHROME P450 FAMILY 4"/>
    <property type="match status" value="1"/>
</dbReference>
<comment type="subcellular location">
    <subcellularLocation>
        <location evidence="3">Endoplasmic reticulum membrane</location>
    </subcellularLocation>
    <subcellularLocation>
        <location evidence="2">Microsome membrane</location>
    </subcellularLocation>
</comment>
<dbReference type="GO" id="GO:0005789">
    <property type="term" value="C:endoplasmic reticulum membrane"/>
    <property type="evidence" value="ECO:0007669"/>
    <property type="project" value="UniProtKB-SubCell"/>
</dbReference>
<evidence type="ECO:0000256" key="4">
    <source>
        <dbReference type="ARBA" id="ARBA00010617"/>
    </source>
</evidence>
<gene>
    <name evidence="12" type="ORF">AFUS01_LOCUS20699</name>
</gene>
<keyword evidence="11" id="KW-0472">Membrane</keyword>
<dbReference type="GO" id="GO:0016705">
    <property type="term" value="F:oxidoreductase activity, acting on paired donors, with incorporation or reduction of molecular oxygen"/>
    <property type="evidence" value="ECO:0007669"/>
    <property type="project" value="InterPro"/>
</dbReference>
<evidence type="ECO:0000256" key="3">
    <source>
        <dbReference type="ARBA" id="ARBA00004586"/>
    </source>
</evidence>
<evidence type="ECO:0000256" key="10">
    <source>
        <dbReference type="ARBA" id="ARBA00023004"/>
    </source>
</evidence>
<feature type="non-terminal residue" evidence="12">
    <location>
        <position position="1"/>
    </location>
</feature>
<dbReference type="InterPro" id="IPR050196">
    <property type="entry name" value="Cytochrome_P450_Monoox"/>
</dbReference>
<dbReference type="AlphaFoldDB" id="A0A8J2K3H2"/>
<evidence type="ECO:0000313" key="12">
    <source>
        <dbReference type="EMBL" id="CAG7732165.1"/>
    </source>
</evidence>
<dbReference type="PANTHER" id="PTHR24291:SF189">
    <property type="entry name" value="CYTOCHROME P450 4C3-RELATED"/>
    <property type="match status" value="1"/>
</dbReference>
<evidence type="ECO:0000256" key="9">
    <source>
        <dbReference type="ARBA" id="ARBA00023002"/>
    </source>
</evidence>